<feature type="region of interest" description="Disordered" evidence="1">
    <location>
        <begin position="1"/>
        <end position="27"/>
    </location>
</feature>
<reference evidence="2" key="1">
    <citation type="submission" date="2021-06" db="EMBL/GenBank/DDBJ databases">
        <authorList>
            <person name="Hodson N. C."/>
            <person name="Mongue J. A."/>
            <person name="Jaron S. K."/>
        </authorList>
    </citation>
    <scope>NUCLEOTIDE SEQUENCE</scope>
</reference>
<accession>A0A8J2K2T0</accession>
<dbReference type="EMBL" id="CAJVCH010204510">
    <property type="protein sequence ID" value="CAG7731007.1"/>
    <property type="molecule type" value="Genomic_DNA"/>
</dbReference>
<feature type="non-terminal residue" evidence="2">
    <location>
        <position position="1"/>
    </location>
</feature>
<keyword evidence="3" id="KW-1185">Reference proteome</keyword>
<dbReference type="Proteomes" id="UP000708208">
    <property type="component" value="Unassembled WGS sequence"/>
</dbReference>
<organism evidence="2 3">
    <name type="scientific">Allacma fusca</name>
    <dbReference type="NCBI Taxonomy" id="39272"/>
    <lineage>
        <taxon>Eukaryota</taxon>
        <taxon>Metazoa</taxon>
        <taxon>Ecdysozoa</taxon>
        <taxon>Arthropoda</taxon>
        <taxon>Hexapoda</taxon>
        <taxon>Collembola</taxon>
        <taxon>Symphypleona</taxon>
        <taxon>Sminthuridae</taxon>
        <taxon>Allacma</taxon>
    </lineage>
</organism>
<proteinExistence type="predicted"/>
<evidence type="ECO:0000313" key="2">
    <source>
        <dbReference type="EMBL" id="CAG7731007.1"/>
    </source>
</evidence>
<protein>
    <submittedName>
        <fullName evidence="2">Uncharacterized protein</fullName>
    </submittedName>
</protein>
<evidence type="ECO:0000256" key="1">
    <source>
        <dbReference type="SAM" id="MobiDB-lite"/>
    </source>
</evidence>
<name>A0A8J2K2T0_9HEXA</name>
<sequence>NECSRPGVPQQRRSSDVRTMWSKILRL</sequence>
<dbReference type="AlphaFoldDB" id="A0A8J2K2T0"/>
<gene>
    <name evidence="2" type="ORF">AFUS01_LOCUS19617</name>
</gene>
<evidence type="ECO:0000313" key="3">
    <source>
        <dbReference type="Proteomes" id="UP000708208"/>
    </source>
</evidence>
<comment type="caution">
    <text evidence="2">The sequence shown here is derived from an EMBL/GenBank/DDBJ whole genome shotgun (WGS) entry which is preliminary data.</text>
</comment>